<dbReference type="Proteomes" id="UP000503046">
    <property type="component" value="Segment"/>
</dbReference>
<evidence type="ECO:0000313" key="2">
    <source>
        <dbReference type="Proteomes" id="UP000503046"/>
    </source>
</evidence>
<dbReference type="SUPFAM" id="SSF109604">
    <property type="entry name" value="HD-domain/PDEase-like"/>
    <property type="match status" value="1"/>
</dbReference>
<dbReference type="EMBL" id="MT028492">
    <property type="protein sequence ID" value="QIG66091.1"/>
    <property type="molecule type" value="Genomic_DNA"/>
</dbReference>
<dbReference type="Pfam" id="PF12917">
    <property type="entry name" value="YfbR-like"/>
    <property type="match status" value="1"/>
</dbReference>
<dbReference type="EC" id="3.1.3.5" evidence="1"/>
<keyword evidence="2" id="KW-1185">Reference proteome</keyword>
<sequence length="183" mass="21588">MNKIFHELDHRLSVVKRWGILHTIQTQSVAEHCFNVERIAARIAYHWFGVRCGEEMLDISQYALHHDDFEAISGDLPTMVKPYFDEAAFENDHADLIKIPDPCYNNTKSIVKLADMLEGYRFLCMEITLGNKYAHDHWVLEAPRITKYVMETWPGNHELYQNVCNLLEKFRREKSTRFSKRGR</sequence>
<evidence type="ECO:0000313" key="1">
    <source>
        <dbReference type="EMBL" id="QIG66091.1"/>
    </source>
</evidence>
<dbReference type="Gene3D" id="1.10.3210.10">
    <property type="entry name" value="Hypothetical protein af1432"/>
    <property type="match status" value="1"/>
</dbReference>
<gene>
    <name evidence="1" type="ORF">phiOH_p35</name>
</gene>
<dbReference type="GO" id="GO:0008253">
    <property type="term" value="F:5'-nucleotidase activity"/>
    <property type="evidence" value="ECO:0007669"/>
    <property type="project" value="UniProtKB-EC"/>
</dbReference>
<reference evidence="1 2" key="1">
    <citation type="submission" date="2020-02" db="EMBL/GenBank/DDBJ databases">
        <title>Identification and Characterization of First Virulent Phages, Including a Novel Jumbo Virus, Infecting Ochrobactrum spp.</title>
        <authorList>
            <person name="Decewicz P."/>
            <person name="Golec P."/>
            <person name="Szymczak M."/>
            <person name="Radlinska M."/>
            <person name="Dziewit L."/>
        </authorList>
    </citation>
    <scope>NUCLEOTIDE SEQUENCE [LARGE SCALE GENOMIC DNA]</scope>
</reference>
<proteinExistence type="predicted"/>
<keyword evidence="1" id="KW-0378">Hydrolase</keyword>
<protein>
    <submittedName>
        <fullName evidence="1">5'-nucleotidase</fullName>
        <ecNumber evidence="1">3.1.3.5</ecNumber>
    </submittedName>
</protein>
<organism evidence="1 2">
    <name type="scientific">Ochrobactrum phage vB_OspP_OH</name>
    <dbReference type="NCBI Taxonomy" id="2712957"/>
    <lineage>
        <taxon>Viruses</taxon>
        <taxon>Duplodnaviria</taxon>
        <taxon>Heunggongvirae</taxon>
        <taxon>Uroviricota</taxon>
        <taxon>Caudoviricetes</taxon>
        <taxon>Wolominvirus</taxon>
        <taxon>Wolominvirus OH</taxon>
    </lineage>
</organism>
<accession>A0A6G6XXR1</accession>
<name>A0A6G6XXR1_9CAUD</name>